<protein>
    <recommendedName>
        <fullName evidence="1">Globin-sensor domain-containing protein</fullName>
    </recommendedName>
</protein>
<dbReference type="EMBL" id="CAJNXB010000664">
    <property type="protein sequence ID" value="CAF3079614.1"/>
    <property type="molecule type" value="Genomic_DNA"/>
</dbReference>
<dbReference type="Gene3D" id="1.10.490.10">
    <property type="entry name" value="Globins"/>
    <property type="match status" value="1"/>
</dbReference>
<accession>A0A821AEX0</accession>
<dbReference type="EMBL" id="CAJOBR010003114">
    <property type="protein sequence ID" value="CAF4723789.1"/>
    <property type="molecule type" value="Genomic_DNA"/>
</dbReference>
<dbReference type="EMBL" id="CAJOBO010003395">
    <property type="protein sequence ID" value="CAF4491293.1"/>
    <property type="molecule type" value="Genomic_DNA"/>
</dbReference>
<dbReference type="AlphaFoldDB" id="A0A821AEX0"/>
<dbReference type="PANTHER" id="PTHR42071:SF1">
    <property type="entry name" value="GLOBIN-SENSOR DOMAIN-CONTAINING PROTEIN"/>
    <property type="match status" value="1"/>
</dbReference>
<dbReference type="EMBL" id="CAJNYU010003875">
    <property type="protein sequence ID" value="CAF3710131.1"/>
    <property type="molecule type" value="Genomic_DNA"/>
</dbReference>
<evidence type="ECO:0000313" key="12">
    <source>
        <dbReference type="Proteomes" id="UP000663862"/>
    </source>
</evidence>
<dbReference type="GO" id="GO:0020037">
    <property type="term" value="F:heme binding"/>
    <property type="evidence" value="ECO:0007669"/>
    <property type="project" value="InterPro"/>
</dbReference>
<comment type="caution">
    <text evidence="9">The sequence shown here is derived from an EMBL/GenBank/DDBJ whole genome shotgun (WGS) entry which is preliminary data.</text>
</comment>
<dbReference type="Proteomes" id="UP000663838">
    <property type="component" value="Unassembled WGS sequence"/>
</dbReference>
<proteinExistence type="predicted"/>
<feature type="domain" description="Globin-sensor" evidence="1">
    <location>
        <begin position="16"/>
        <end position="195"/>
    </location>
</feature>
<evidence type="ECO:0000313" key="10">
    <source>
        <dbReference type="EMBL" id="CAF4723789.1"/>
    </source>
</evidence>
<dbReference type="EMBL" id="CAJOBQ010002730">
    <property type="protein sequence ID" value="CAF4575955.1"/>
    <property type="molecule type" value="Genomic_DNA"/>
</dbReference>
<dbReference type="EMBL" id="CAJNYV010003425">
    <property type="protein sequence ID" value="CAF3568107.1"/>
    <property type="molecule type" value="Genomic_DNA"/>
</dbReference>
<keyword evidence="13" id="KW-1185">Reference proteome</keyword>
<sequence>MTEHIDKSLIENSLRNRFEYLSKFIKFTTDDIAALNDLGRLAVPLIPIIVDQIFQKVLDFDITKRYFVMRHFGFTGAVPVNESELTLESEQMIFRRTALSKYFKRVLRQKVWNDAFLEYLSHVGKIHTKMAGSESVDIDYIHINILFAYVEHILLDVILSNEQIAAQKKKSVILALNKFLWIQNDFFAMHYIRQSKPANFDCCVPKAGNGKFSAFCTR</sequence>
<dbReference type="Proteomes" id="UP000663825">
    <property type="component" value="Unassembled WGS sequence"/>
</dbReference>
<dbReference type="Proteomes" id="UP000663872">
    <property type="component" value="Unassembled WGS sequence"/>
</dbReference>
<dbReference type="EMBL" id="CAJOBP010003092">
    <property type="protein sequence ID" value="CAF4389633.1"/>
    <property type="molecule type" value="Genomic_DNA"/>
</dbReference>
<dbReference type="Proteomes" id="UP000663873">
    <property type="component" value="Unassembled WGS sequence"/>
</dbReference>
<name>A0A821AEX0_9BILA</name>
<dbReference type="Proteomes" id="UP000663869">
    <property type="component" value="Unassembled WGS sequence"/>
</dbReference>
<dbReference type="EMBL" id="CAJOBS010002999">
    <property type="protein sequence ID" value="CAF4842340.1"/>
    <property type="molecule type" value="Genomic_DNA"/>
</dbReference>
<evidence type="ECO:0000313" key="5">
    <source>
        <dbReference type="EMBL" id="CAF3568107.1"/>
    </source>
</evidence>
<organism evidence="9 12">
    <name type="scientific">Rotaria socialis</name>
    <dbReference type="NCBI Taxonomy" id="392032"/>
    <lineage>
        <taxon>Eukaryota</taxon>
        <taxon>Metazoa</taxon>
        <taxon>Spiralia</taxon>
        <taxon>Gnathifera</taxon>
        <taxon>Rotifera</taxon>
        <taxon>Eurotatoria</taxon>
        <taxon>Bdelloidea</taxon>
        <taxon>Philodinida</taxon>
        <taxon>Philodinidae</taxon>
        <taxon>Rotaria</taxon>
    </lineage>
</organism>
<evidence type="ECO:0000313" key="7">
    <source>
        <dbReference type="EMBL" id="CAF4389633.1"/>
    </source>
</evidence>
<dbReference type="EMBL" id="CAJNYT010002136">
    <property type="protein sequence ID" value="CAF3448936.1"/>
    <property type="molecule type" value="Genomic_DNA"/>
</dbReference>
<evidence type="ECO:0000313" key="6">
    <source>
        <dbReference type="EMBL" id="CAF3710131.1"/>
    </source>
</evidence>
<evidence type="ECO:0000313" key="2">
    <source>
        <dbReference type="EMBL" id="CAF3079614.1"/>
    </source>
</evidence>
<reference evidence="9" key="1">
    <citation type="submission" date="2021-02" db="EMBL/GenBank/DDBJ databases">
        <authorList>
            <person name="Nowell W R."/>
        </authorList>
    </citation>
    <scope>NUCLEOTIDE SEQUENCE</scope>
</reference>
<gene>
    <name evidence="6" type="ORF">FME351_LOCUS28338</name>
    <name evidence="4" type="ORF">GRG538_LOCUS14065</name>
    <name evidence="8" type="ORF">HFQ381_LOCUS27046</name>
    <name evidence="5" type="ORF">KIK155_LOCUS19292</name>
    <name evidence="3" type="ORF">LUA448_LOCUS2690</name>
    <name evidence="10" type="ORF">QYT958_LOCUS19135</name>
    <name evidence="2" type="ORF">TIS948_LOCUS5584</name>
    <name evidence="11" type="ORF">TOA249_LOCUS26179</name>
    <name evidence="9" type="ORF">TSG867_LOCUS26270</name>
    <name evidence="7" type="ORF">UJA718_LOCUS18327</name>
</gene>
<dbReference type="Proteomes" id="UP000663862">
    <property type="component" value="Unassembled WGS sequence"/>
</dbReference>
<dbReference type="InterPro" id="IPR044398">
    <property type="entry name" value="Globin-sensor_dom"/>
</dbReference>
<evidence type="ECO:0000313" key="9">
    <source>
        <dbReference type="EMBL" id="CAF4575955.1"/>
    </source>
</evidence>
<evidence type="ECO:0000313" key="3">
    <source>
        <dbReference type="EMBL" id="CAF3209503.1"/>
    </source>
</evidence>
<dbReference type="Proteomes" id="UP000663865">
    <property type="component" value="Unassembled WGS sequence"/>
</dbReference>
<evidence type="ECO:0000313" key="13">
    <source>
        <dbReference type="Proteomes" id="UP000663873"/>
    </source>
</evidence>
<dbReference type="OrthoDB" id="10027058at2759"/>
<evidence type="ECO:0000313" key="8">
    <source>
        <dbReference type="EMBL" id="CAF4491293.1"/>
    </source>
</evidence>
<dbReference type="Proteomes" id="UP000663848">
    <property type="component" value="Unassembled WGS sequence"/>
</dbReference>
<evidence type="ECO:0000259" key="1">
    <source>
        <dbReference type="Pfam" id="PF11563"/>
    </source>
</evidence>
<dbReference type="GO" id="GO:0019825">
    <property type="term" value="F:oxygen binding"/>
    <property type="evidence" value="ECO:0007669"/>
    <property type="project" value="InterPro"/>
</dbReference>
<dbReference type="Proteomes" id="UP000663851">
    <property type="component" value="Unassembled WGS sequence"/>
</dbReference>
<evidence type="ECO:0000313" key="4">
    <source>
        <dbReference type="EMBL" id="CAF3448936.1"/>
    </source>
</evidence>
<dbReference type="EMBL" id="CAJNYD010000072">
    <property type="protein sequence ID" value="CAF3209503.1"/>
    <property type="molecule type" value="Genomic_DNA"/>
</dbReference>
<evidence type="ECO:0000313" key="11">
    <source>
        <dbReference type="EMBL" id="CAF4842340.1"/>
    </source>
</evidence>
<dbReference type="Pfam" id="PF11563">
    <property type="entry name" value="Protoglobin"/>
    <property type="match status" value="1"/>
</dbReference>
<dbReference type="Proteomes" id="UP000663833">
    <property type="component" value="Unassembled WGS sequence"/>
</dbReference>
<dbReference type="PANTHER" id="PTHR42071">
    <property type="entry name" value="PROTOGLOBIN DOMAIN-CONTAINING PROTEIN"/>
    <property type="match status" value="1"/>
</dbReference>
<dbReference type="InterPro" id="IPR012292">
    <property type="entry name" value="Globin/Proto"/>
</dbReference>